<reference evidence="1" key="1">
    <citation type="submission" date="2022-10" db="EMBL/GenBank/DDBJ databases">
        <title>Two novel species of Flavobacterium.</title>
        <authorList>
            <person name="Liu Q."/>
            <person name="Xin Y.-H."/>
        </authorList>
    </citation>
    <scope>NUCLEOTIDE SEQUENCE</scope>
    <source>
        <strain evidence="1">LS1R47</strain>
    </source>
</reference>
<sequence length="102" mass="12061">MALKRTSLENYTLLLVELNKMRHTEFKAKTFLKKMRPFCKTSHLKYKRLFVRVRGSNIGICIQVQDDCFVVTQTYSIHEFVFYCNSQKTLLSKLLKHNLLTA</sequence>
<organism evidence="1 2">
    <name type="scientific">Flavobacterium frigoritolerans</name>
    <dbReference type="NCBI Taxonomy" id="2987686"/>
    <lineage>
        <taxon>Bacteria</taxon>
        <taxon>Pseudomonadati</taxon>
        <taxon>Bacteroidota</taxon>
        <taxon>Flavobacteriia</taxon>
        <taxon>Flavobacteriales</taxon>
        <taxon>Flavobacteriaceae</taxon>
        <taxon>Flavobacterium</taxon>
    </lineage>
</organism>
<name>A0A9X3HN41_9FLAO</name>
<dbReference type="Proteomes" id="UP001151133">
    <property type="component" value="Unassembled WGS sequence"/>
</dbReference>
<accession>A0A9X3HN41</accession>
<keyword evidence="2" id="KW-1185">Reference proteome</keyword>
<proteinExistence type="predicted"/>
<protein>
    <submittedName>
        <fullName evidence="1">Uncharacterized protein</fullName>
    </submittedName>
</protein>
<dbReference type="EMBL" id="JAOZEV010000022">
    <property type="protein sequence ID" value="MCV9934400.1"/>
    <property type="molecule type" value="Genomic_DNA"/>
</dbReference>
<gene>
    <name evidence="1" type="ORF">OIU80_19140</name>
</gene>
<dbReference type="AlphaFoldDB" id="A0A9X3HN41"/>
<evidence type="ECO:0000313" key="2">
    <source>
        <dbReference type="Proteomes" id="UP001151133"/>
    </source>
</evidence>
<evidence type="ECO:0000313" key="1">
    <source>
        <dbReference type="EMBL" id="MCV9934400.1"/>
    </source>
</evidence>
<dbReference type="RefSeq" id="WP_264288579.1">
    <property type="nucleotide sequence ID" value="NZ_JAOZEV010000022.1"/>
</dbReference>
<comment type="caution">
    <text evidence="1">The sequence shown here is derived from an EMBL/GenBank/DDBJ whole genome shotgun (WGS) entry which is preliminary data.</text>
</comment>